<evidence type="ECO:0000259" key="2">
    <source>
        <dbReference type="SMART" id="SM00014"/>
    </source>
</evidence>
<gene>
    <name evidence="3" type="ORF">M0R89_05155</name>
</gene>
<dbReference type="Pfam" id="PF01569">
    <property type="entry name" value="PAP2"/>
    <property type="match status" value="1"/>
</dbReference>
<evidence type="ECO:0000256" key="1">
    <source>
        <dbReference type="SAM" id="Phobius"/>
    </source>
</evidence>
<keyword evidence="1" id="KW-0812">Transmembrane</keyword>
<keyword evidence="4" id="KW-1185">Reference proteome</keyword>
<keyword evidence="1" id="KW-0472">Membrane</keyword>
<reference evidence="3 4" key="1">
    <citation type="submission" date="2022-04" db="EMBL/GenBank/DDBJ databases">
        <title>Diverse halophilic archaea isolated from saline environments.</title>
        <authorList>
            <person name="Cui H.-L."/>
        </authorList>
    </citation>
    <scope>NUCLEOTIDE SEQUENCE [LARGE SCALE GENOMIC DNA]</scope>
    <source>
        <strain evidence="3 4">XZYJT49</strain>
    </source>
</reference>
<feature type="transmembrane region" description="Helical" evidence="1">
    <location>
        <begin position="93"/>
        <end position="111"/>
    </location>
</feature>
<evidence type="ECO:0000313" key="4">
    <source>
        <dbReference type="Proteomes" id="UP000830729"/>
    </source>
</evidence>
<evidence type="ECO:0000313" key="3">
    <source>
        <dbReference type="EMBL" id="UPV75456.1"/>
    </source>
</evidence>
<protein>
    <submittedName>
        <fullName evidence="3">Phosphatase PAP2 family protein</fullName>
    </submittedName>
</protein>
<feature type="transmembrane region" description="Helical" evidence="1">
    <location>
        <begin position="118"/>
        <end position="139"/>
    </location>
</feature>
<dbReference type="PANTHER" id="PTHR14969">
    <property type="entry name" value="SPHINGOSINE-1-PHOSPHATE PHOSPHOHYDROLASE"/>
    <property type="match status" value="1"/>
</dbReference>
<dbReference type="InterPro" id="IPR000326">
    <property type="entry name" value="PAP2/HPO"/>
</dbReference>
<dbReference type="Proteomes" id="UP000830729">
    <property type="component" value="Chromosome"/>
</dbReference>
<keyword evidence="1" id="KW-1133">Transmembrane helix</keyword>
<name>A0A8U0HXT7_9EURY</name>
<dbReference type="RefSeq" id="WP_248651496.1">
    <property type="nucleotide sequence ID" value="NZ_CP096659.1"/>
</dbReference>
<dbReference type="KEGG" id="halx:M0R89_05155"/>
<dbReference type="GeneID" id="72184564"/>
<dbReference type="SMART" id="SM00014">
    <property type="entry name" value="acidPPc"/>
    <property type="match status" value="1"/>
</dbReference>
<proteinExistence type="predicted"/>
<feature type="transmembrane region" description="Helical" evidence="1">
    <location>
        <begin position="145"/>
        <end position="163"/>
    </location>
</feature>
<feature type="transmembrane region" description="Helical" evidence="1">
    <location>
        <begin position="170"/>
        <end position="186"/>
    </location>
</feature>
<dbReference type="Gene3D" id="1.20.144.10">
    <property type="entry name" value="Phosphatidic acid phosphatase type 2/haloperoxidase"/>
    <property type="match status" value="1"/>
</dbReference>
<feature type="transmembrane region" description="Helical" evidence="1">
    <location>
        <begin position="240"/>
        <end position="263"/>
    </location>
</feature>
<feature type="transmembrane region" description="Helical" evidence="1">
    <location>
        <begin position="23"/>
        <end position="46"/>
    </location>
</feature>
<dbReference type="AlphaFoldDB" id="A0A8U0HXT7"/>
<dbReference type="EMBL" id="CP096659">
    <property type="protein sequence ID" value="UPV75456.1"/>
    <property type="molecule type" value="Genomic_DNA"/>
</dbReference>
<sequence length="275" mass="28228">MPGRGVGVTASLERLLSPWVRELFALLTQLGDAWFLFSAVALVYWFGNRRRGAFALSAVLGALALTLALKGLFALPRPPTELYAGHASGYGFPSGHAIGATVLWGLLALVLERGSHRWRAIGAGTVVAVVATSRLVIGVHYVVDVVVGVAVGLAYLAALLYVTEWSPTRGFVVAAGLTLAAVVTNGLTHDSVAMVAGITGAGATWSALDARPGESVHLPAAAVGLAALGAVGYAGNRLTLPLAGVFVLNLVVPVGILLLPLAVERAKSVRSASPT</sequence>
<dbReference type="PANTHER" id="PTHR14969:SF13">
    <property type="entry name" value="AT30094P"/>
    <property type="match status" value="1"/>
</dbReference>
<feature type="domain" description="Phosphatidic acid phosphatase type 2/haloperoxidase" evidence="2">
    <location>
        <begin position="55"/>
        <end position="160"/>
    </location>
</feature>
<feature type="transmembrane region" description="Helical" evidence="1">
    <location>
        <begin position="215"/>
        <end position="234"/>
    </location>
</feature>
<accession>A0A8U0HXT7</accession>
<feature type="transmembrane region" description="Helical" evidence="1">
    <location>
        <begin position="53"/>
        <end position="73"/>
    </location>
</feature>
<dbReference type="InterPro" id="IPR036938">
    <property type="entry name" value="PAP2/HPO_sf"/>
</dbReference>
<dbReference type="SUPFAM" id="SSF48317">
    <property type="entry name" value="Acid phosphatase/Vanadium-dependent haloperoxidase"/>
    <property type="match status" value="1"/>
</dbReference>
<organism evidence="3 4">
    <name type="scientific">Halorussus limi</name>
    <dbReference type="NCBI Taxonomy" id="2938695"/>
    <lineage>
        <taxon>Archaea</taxon>
        <taxon>Methanobacteriati</taxon>
        <taxon>Methanobacteriota</taxon>
        <taxon>Stenosarchaea group</taxon>
        <taxon>Halobacteria</taxon>
        <taxon>Halobacteriales</taxon>
        <taxon>Haladaptataceae</taxon>
        <taxon>Halorussus</taxon>
    </lineage>
</organism>